<dbReference type="InterPro" id="IPR036412">
    <property type="entry name" value="HAD-like_sf"/>
</dbReference>
<accession>A0A1I1GTZ0</accession>
<name>A0A1I1GTZ0_9GAMM</name>
<evidence type="ECO:0000256" key="1">
    <source>
        <dbReference type="ARBA" id="ARBA00000830"/>
    </source>
</evidence>
<dbReference type="EMBL" id="FOLH01000003">
    <property type="protein sequence ID" value="SFC14955.1"/>
    <property type="molecule type" value="Genomic_DNA"/>
</dbReference>
<organism evidence="10 11">
    <name type="scientific">Marinospirillum celere</name>
    <dbReference type="NCBI Taxonomy" id="1122252"/>
    <lineage>
        <taxon>Bacteria</taxon>
        <taxon>Pseudomonadati</taxon>
        <taxon>Pseudomonadota</taxon>
        <taxon>Gammaproteobacteria</taxon>
        <taxon>Oceanospirillales</taxon>
        <taxon>Oceanospirillaceae</taxon>
        <taxon>Marinospirillum</taxon>
    </lineage>
</organism>
<evidence type="ECO:0000256" key="8">
    <source>
        <dbReference type="ARBA" id="ARBA00022842"/>
    </source>
</evidence>
<dbReference type="PANTHER" id="PTHR43434:SF1">
    <property type="entry name" value="PHOSPHOGLYCOLATE PHOSPHATASE"/>
    <property type="match status" value="1"/>
</dbReference>
<evidence type="ECO:0000256" key="5">
    <source>
        <dbReference type="ARBA" id="ARBA00013078"/>
    </source>
</evidence>
<comment type="cofactor">
    <cofactor evidence="2">
        <name>Mg(2+)</name>
        <dbReference type="ChEBI" id="CHEBI:18420"/>
    </cofactor>
</comment>
<keyword evidence="7" id="KW-0378">Hydrolase</keyword>
<evidence type="ECO:0000256" key="2">
    <source>
        <dbReference type="ARBA" id="ARBA00001946"/>
    </source>
</evidence>
<proteinExistence type="inferred from homology"/>
<dbReference type="GO" id="GO:0006281">
    <property type="term" value="P:DNA repair"/>
    <property type="evidence" value="ECO:0007669"/>
    <property type="project" value="TreeGrafter"/>
</dbReference>
<evidence type="ECO:0000256" key="6">
    <source>
        <dbReference type="ARBA" id="ARBA00022723"/>
    </source>
</evidence>
<dbReference type="InterPro" id="IPR023198">
    <property type="entry name" value="PGP-like_dom2"/>
</dbReference>
<dbReference type="GO" id="GO:0005829">
    <property type="term" value="C:cytosol"/>
    <property type="evidence" value="ECO:0007669"/>
    <property type="project" value="TreeGrafter"/>
</dbReference>
<evidence type="ECO:0000256" key="4">
    <source>
        <dbReference type="ARBA" id="ARBA00006171"/>
    </source>
</evidence>
<dbReference type="PANTHER" id="PTHR43434">
    <property type="entry name" value="PHOSPHOGLYCOLATE PHOSPHATASE"/>
    <property type="match status" value="1"/>
</dbReference>
<comment type="catalytic activity">
    <reaction evidence="1">
        <text>2-phosphoglycolate + H2O = glycolate + phosphate</text>
        <dbReference type="Rhea" id="RHEA:14369"/>
        <dbReference type="ChEBI" id="CHEBI:15377"/>
        <dbReference type="ChEBI" id="CHEBI:29805"/>
        <dbReference type="ChEBI" id="CHEBI:43474"/>
        <dbReference type="ChEBI" id="CHEBI:58033"/>
        <dbReference type="EC" id="3.1.3.18"/>
    </reaction>
</comment>
<dbReference type="CDD" id="cd16417">
    <property type="entry name" value="HAD_PGPase"/>
    <property type="match status" value="1"/>
</dbReference>
<evidence type="ECO:0000313" key="11">
    <source>
        <dbReference type="Proteomes" id="UP000199058"/>
    </source>
</evidence>
<dbReference type="NCBIfam" id="TIGR01549">
    <property type="entry name" value="HAD-SF-IA-v1"/>
    <property type="match status" value="1"/>
</dbReference>
<keyword evidence="9" id="KW-0119">Carbohydrate metabolism</keyword>
<dbReference type="EC" id="3.1.3.18" evidence="5"/>
<dbReference type="InterPro" id="IPR023214">
    <property type="entry name" value="HAD_sf"/>
</dbReference>
<keyword evidence="6" id="KW-0479">Metal-binding</keyword>
<protein>
    <recommendedName>
        <fullName evidence="5">phosphoglycolate phosphatase</fullName>
        <ecNumber evidence="5">3.1.3.18</ecNumber>
    </recommendedName>
</protein>
<keyword evidence="11" id="KW-1185">Reference proteome</keyword>
<dbReference type="GO" id="GO:0008967">
    <property type="term" value="F:phosphoglycolate phosphatase activity"/>
    <property type="evidence" value="ECO:0007669"/>
    <property type="project" value="UniProtKB-EC"/>
</dbReference>
<dbReference type="GO" id="GO:0046872">
    <property type="term" value="F:metal ion binding"/>
    <property type="evidence" value="ECO:0007669"/>
    <property type="project" value="UniProtKB-KW"/>
</dbReference>
<evidence type="ECO:0000256" key="7">
    <source>
        <dbReference type="ARBA" id="ARBA00022801"/>
    </source>
</evidence>
<dbReference type="Proteomes" id="UP000199058">
    <property type="component" value="Unassembled WGS sequence"/>
</dbReference>
<dbReference type="Gene3D" id="3.40.50.1000">
    <property type="entry name" value="HAD superfamily/HAD-like"/>
    <property type="match status" value="1"/>
</dbReference>
<dbReference type="SFLD" id="SFLDS00003">
    <property type="entry name" value="Haloacid_Dehalogenase"/>
    <property type="match status" value="1"/>
</dbReference>
<comment type="similarity">
    <text evidence="4">Belongs to the HAD-like hydrolase superfamily. CbbY/CbbZ/Gph/YieH family.</text>
</comment>
<gene>
    <name evidence="10" type="ORF">SAMN05660443_1625</name>
</gene>
<dbReference type="Gene3D" id="1.10.150.240">
    <property type="entry name" value="Putative phosphatase, domain 2"/>
    <property type="match status" value="1"/>
</dbReference>
<comment type="pathway">
    <text evidence="3">Organic acid metabolism; glycolate biosynthesis; glycolate from 2-phosphoglycolate: step 1/1.</text>
</comment>
<evidence type="ECO:0000313" key="10">
    <source>
        <dbReference type="EMBL" id="SFC14955.1"/>
    </source>
</evidence>
<dbReference type="InterPro" id="IPR037512">
    <property type="entry name" value="PGPase_prok"/>
</dbReference>
<dbReference type="InterPro" id="IPR050155">
    <property type="entry name" value="HAD-like_hydrolase_sf"/>
</dbReference>
<dbReference type="SFLD" id="SFLDG01135">
    <property type="entry name" value="C1.5.6:_HAD__Beta-PGM__Phospha"/>
    <property type="match status" value="1"/>
</dbReference>
<dbReference type="InterPro" id="IPR041492">
    <property type="entry name" value="HAD_2"/>
</dbReference>
<dbReference type="FunFam" id="3.40.50.1000:FF:000022">
    <property type="entry name" value="Phosphoglycolate phosphatase"/>
    <property type="match status" value="1"/>
</dbReference>
<dbReference type="AlphaFoldDB" id="A0A1I1GTZ0"/>
<sequence length="221" mass="23919">MAFDLDGTLIDSVPDLATAVDCTLEHLGLPAAGQQRVRNWVGQGSLALLQKALTNNDQGELFLDKEDPRLLEAHSYFLETYDRCKGEATCLYPQVEETLLALQNLDLPMAVITNKPLRFVPGILEALNIASCFQLLLGGDSLDYKKPHPAPLLAAAKYFGSQPEKSVLVGDSRHDIQAAKAAGFISVGVPYGYNQGEPISSSQPDLVINQLSELLNQGLAE</sequence>
<dbReference type="GO" id="GO:0005975">
    <property type="term" value="P:carbohydrate metabolic process"/>
    <property type="evidence" value="ECO:0007669"/>
    <property type="project" value="InterPro"/>
</dbReference>
<dbReference type="NCBIfam" id="TIGR01509">
    <property type="entry name" value="HAD-SF-IA-v3"/>
    <property type="match status" value="1"/>
</dbReference>
<dbReference type="InterPro" id="IPR006439">
    <property type="entry name" value="HAD-SF_hydro_IA"/>
</dbReference>
<dbReference type="SUPFAM" id="SSF56784">
    <property type="entry name" value="HAD-like"/>
    <property type="match status" value="1"/>
</dbReference>
<keyword evidence="8" id="KW-0460">Magnesium</keyword>
<reference evidence="10 11" key="1">
    <citation type="submission" date="2016-10" db="EMBL/GenBank/DDBJ databases">
        <authorList>
            <person name="de Groot N.N."/>
        </authorList>
    </citation>
    <scope>NUCLEOTIDE SEQUENCE [LARGE SCALE GENOMIC DNA]</scope>
    <source>
        <strain evidence="10 11">DSM 18438</strain>
    </source>
</reference>
<evidence type="ECO:0000256" key="3">
    <source>
        <dbReference type="ARBA" id="ARBA00004818"/>
    </source>
</evidence>
<dbReference type="STRING" id="1122252.SAMN05660443_1625"/>
<dbReference type="SFLD" id="SFLDG01129">
    <property type="entry name" value="C1.5:_HAD__Beta-PGM__Phosphata"/>
    <property type="match status" value="1"/>
</dbReference>
<dbReference type="Pfam" id="PF13419">
    <property type="entry name" value="HAD_2"/>
    <property type="match status" value="1"/>
</dbReference>
<dbReference type="NCBIfam" id="TIGR01449">
    <property type="entry name" value="PGP_bact"/>
    <property type="match status" value="1"/>
</dbReference>
<evidence type="ECO:0000256" key="9">
    <source>
        <dbReference type="ARBA" id="ARBA00023277"/>
    </source>
</evidence>
<dbReference type="NCBIfam" id="NF009695">
    <property type="entry name" value="PRK13222.1-2"/>
    <property type="match status" value="1"/>
</dbReference>